<dbReference type="PANTHER" id="PTHR23112:SF37">
    <property type="entry name" value="G PROTEIN-COUPLED RECEPTOR GPR1"/>
    <property type="match status" value="1"/>
</dbReference>
<dbReference type="GO" id="GO:0005886">
    <property type="term" value="C:plasma membrane"/>
    <property type="evidence" value="ECO:0007669"/>
    <property type="project" value="TreeGrafter"/>
</dbReference>
<evidence type="ECO:0000256" key="4">
    <source>
        <dbReference type="ARBA" id="ARBA00023136"/>
    </source>
</evidence>
<keyword evidence="3 5" id="KW-1133">Transmembrane helix</keyword>
<feature type="transmembrane region" description="Helical" evidence="5">
    <location>
        <begin position="157"/>
        <end position="179"/>
    </location>
</feature>
<keyword evidence="7" id="KW-1185">Reference proteome</keyword>
<evidence type="ECO:0000256" key="3">
    <source>
        <dbReference type="ARBA" id="ARBA00022989"/>
    </source>
</evidence>
<reference evidence="6 7" key="1">
    <citation type="journal article" date="2014" name="Genome Biol. Evol.">
        <title>Comparative genomics and transcriptomics analyses reveal divergent lifestyle features of nematode endoparasitic fungus Hirsutella minnesotensis.</title>
        <authorList>
            <person name="Lai Y."/>
            <person name="Liu K."/>
            <person name="Zhang X."/>
            <person name="Zhang X."/>
            <person name="Li K."/>
            <person name="Wang N."/>
            <person name="Shu C."/>
            <person name="Wu Y."/>
            <person name="Wang C."/>
            <person name="Bushley K.E."/>
            <person name="Xiang M."/>
            <person name="Liu X."/>
        </authorList>
    </citation>
    <scope>NUCLEOTIDE SEQUENCE [LARGE SCALE GENOMIC DNA]</scope>
    <source>
        <strain evidence="6 7">3608</strain>
    </source>
</reference>
<keyword evidence="2 5" id="KW-0812">Transmembrane</keyword>
<proteinExistence type="predicted"/>
<feature type="transmembrane region" description="Helical" evidence="5">
    <location>
        <begin position="191"/>
        <end position="213"/>
    </location>
</feature>
<dbReference type="Gene3D" id="1.20.1070.10">
    <property type="entry name" value="Rhodopsin 7-helix transmembrane proteins"/>
    <property type="match status" value="1"/>
</dbReference>
<dbReference type="EMBL" id="KQ030516">
    <property type="protein sequence ID" value="KJZ75633.1"/>
    <property type="molecule type" value="Genomic_DNA"/>
</dbReference>
<evidence type="ECO:0000256" key="1">
    <source>
        <dbReference type="ARBA" id="ARBA00004141"/>
    </source>
</evidence>
<dbReference type="GO" id="GO:0004930">
    <property type="term" value="F:G protein-coupled receptor activity"/>
    <property type="evidence" value="ECO:0007669"/>
    <property type="project" value="TreeGrafter"/>
</dbReference>
<dbReference type="Proteomes" id="UP000054481">
    <property type="component" value="Unassembled WGS sequence"/>
</dbReference>
<dbReference type="GO" id="GO:0007189">
    <property type="term" value="P:adenylate cyclase-activating G protein-coupled receptor signaling pathway"/>
    <property type="evidence" value="ECO:0007669"/>
    <property type="project" value="TreeGrafter"/>
</dbReference>
<evidence type="ECO:0000256" key="2">
    <source>
        <dbReference type="ARBA" id="ARBA00022692"/>
    </source>
</evidence>
<evidence type="ECO:0000256" key="5">
    <source>
        <dbReference type="SAM" id="Phobius"/>
    </source>
</evidence>
<gene>
    <name evidence="6" type="ORF">HIM_05096</name>
</gene>
<feature type="transmembrane region" description="Helical" evidence="5">
    <location>
        <begin position="24"/>
        <end position="47"/>
    </location>
</feature>
<dbReference type="PANTHER" id="PTHR23112">
    <property type="entry name" value="G PROTEIN-COUPLED RECEPTOR 157-RELATED"/>
    <property type="match status" value="1"/>
</dbReference>
<accession>A0A0F7ZUX7</accession>
<evidence type="ECO:0000313" key="6">
    <source>
        <dbReference type="EMBL" id="KJZ75633.1"/>
    </source>
</evidence>
<protein>
    <submittedName>
        <fullName evidence="6">Uncharacterized protein</fullName>
    </submittedName>
</protein>
<sequence length="242" mass="26541">MEWGALEVHGQTLSPLTPGLRRGLAAIAVLASVSFAASTTLFLYLTLRLILGRLTQPPEEPRAIESLPRSSHDTTEFTLGIEGIFTEGATESAFTRNKRRKAFSRLFTGPPPNQFLVLIYNLLLADMHQSLAFLLNAAWLNQDSITVSTPTCFAQGLLLSTGDLSSSIFITTIAVHTYLSVVRKRKPAQYLLYTVILCNWVFVYAISLLPIAATRNGADRGGFFVRAGAWVGSIPVPIEPFR</sequence>
<organism evidence="6 7">
    <name type="scientific">Hirsutella minnesotensis 3608</name>
    <dbReference type="NCBI Taxonomy" id="1043627"/>
    <lineage>
        <taxon>Eukaryota</taxon>
        <taxon>Fungi</taxon>
        <taxon>Dikarya</taxon>
        <taxon>Ascomycota</taxon>
        <taxon>Pezizomycotina</taxon>
        <taxon>Sordariomycetes</taxon>
        <taxon>Hypocreomycetidae</taxon>
        <taxon>Hypocreales</taxon>
        <taxon>Ophiocordycipitaceae</taxon>
        <taxon>Hirsutella</taxon>
    </lineage>
</organism>
<comment type="subcellular location">
    <subcellularLocation>
        <location evidence="1">Membrane</location>
        <topology evidence="1">Multi-pass membrane protein</topology>
    </subcellularLocation>
</comment>
<name>A0A0F7ZUX7_9HYPO</name>
<dbReference type="OrthoDB" id="100006at2759"/>
<keyword evidence="4 5" id="KW-0472">Membrane</keyword>
<evidence type="ECO:0000313" key="7">
    <source>
        <dbReference type="Proteomes" id="UP000054481"/>
    </source>
</evidence>
<dbReference type="AlphaFoldDB" id="A0A0F7ZUX7"/>
<dbReference type="SUPFAM" id="SSF81321">
    <property type="entry name" value="Family A G protein-coupled receptor-like"/>
    <property type="match status" value="1"/>
</dbReference>